<name>A0ABR8JWD6_9BACT</name>
<feature type="transmembrane region" description="Helical" evidence="1">
    <location>
        <begin position="104"/>
        <end position="125"/>
    </location>
</feature>
<keyword evidence="1" id="KW-0812">Transmembrane</keyword>
<comment type="caution">
    <text evidence="2">The sequence shown here is derived from an EMBL/GenBank/DDBJ whole genome shotgun (WGS) entry which is preliminary data.</text>
</comment>
<keyword evidence="1" id="KW-1133">Transmembrane helix</keyword>
<dbReference type="Proteomes" id="UP000606003">
    <property type="component" value="Unassembled WGS sequence"/>
</dbReference>
<organism evidence="2 3">
    <name type="scientific">Hymenobacter armeniacus</name>
    <dbReference type="NCBI Taxonomy" id="2771358"/>
    <lineage>
        <taxon>Bacteria</taxon>
        <taxon>Pseudomonadati</taxon>
        <taxon>Bacteroidota</taxon>
        <taxon>Cytophagia</taxon>
        <taxon>Cytophagales</taxon>
        <taxon>Hymenobacteraceae</taxon>
        <taxon>Hymenobacter</taxon>
    </lineage>
</organism>
<protein>
    <recommendedName>
        <fullName evidence="4">DUF3592 domain-containing protein</fullName>
    </recommendedName>
</protein>
<evidence type="ECO:0000313" key="2">
    <source>
        <dbReference type="EMBL" id="MBD2722234.1"/>
    </source>
</evidence>
<gene>
    <name evidence="2" type="ORF">IC234_08855</name>
</gene>
<reference evidence="2 3" key="1">
    <citation type="submission" date="2020-09" db="EMBL/GenBank/DDBJ databases">
        <authorList>
            <person name="Kim M.K."/>
        </authorList>
    </citation>
    <scope>NUCLEOTIDE SEQUENCE [LARGE SCALE GENOMIC DNA]</scope>
    <source>
        <strain evidence="2 3">BT189</strain>
    </source>
</reference>
<evidence type="ECO:0000256" key="1">
    <source>
        <dbReference type="SAM" id="Phobius"/>
    </source>
</evidence>
<evidence type="ECO:0000313" key="3">
    <source>
        <dbReference type="Proteomes" id="UP000606003"/>
    </source>
</evidence>
<accession>A0ABR8JWD6</accession>
<keyword evidence="1" id="KW-0472">Membrane</keyword>
<evidence type="ECO:0008006" key="4">
    <source>
        <dbReference type="Google" id="ProtNLM"/>
    </source>
</evidence>
<sequence>MYKFNLIGGMLLVVLCCAVLPGKLVEREVARAGALIPVEVIKVNCNASGAFRFMHFRFQGKQHSLKIDPASCQRLQVGQTTLLRHLDTHPDVFLLPSNYSPGESLSWCALFFLGSYAIISSVMRLRRRRA</sequence>
<dbReference type="EMBL" id="JACXAC010000003">
    <property type="protein sequence ID" value="MBD2722234.1"/>
    <property type="molecule type" value="Genomic_DNA"/>
</dbReference>
<proteinExistence type="predicted"/>
<keyword evidence="3" id="KW-1185">Reference proteome</keyword>
<dbReference type="RefSeq" id="WP_190923563.1">
    <property type="nucleotide sequence ID" value="NZ_JACXAC010000003.1"/>
</dbReference>